<dbReference type="AlphaFoldDB" id="A0A059KK53"/>
<dbReference type="eggNOG" id="ENOG5032VQA">
    <property type="taxonomic scope" value="Bacteria"/>
</dbReference>
<accession>A0A059KK53</accession>
<dbReference type="EMBL" id="AZRA01000068">
    <property type="protein sequence ID" value="KDB51760.1"/>
    <property type="molecule type" value="Genomic_DNA"/>
</dbReference>
<evidence type="ECO:0000313" key="1">
    <source>
        <dbReference type="EMBL" id="KDB51760.1"/>
    </source>
</evidence>
<dbReference type="RefSeq" id="WP_037482879.1">
    <property type="nucleotide sequence ID" value="NZ_AZRA01000068.1"/>
</dbReference>
<keyword evidence="2" id="KW-1185">Reference proteome</keyword>
<gene>
    <name evidence="1" type="ORF">X805_26900</name>
</gene>
<reference evidence="1 2" key="1">
    <citation type="journal article" date="2014" name="FEMS Microbiol. Ecol.">
        <title>Sphaerotilus natans encrusted with nanoball-shaped Fe(III) oxide minerals formed by nitrate-reducing mixotrophic Fe(II) oxidation.</title>
        <authorList>
            <person name="Park S."/>
            <person name="Kim D.H."/>
            <person name="Lee J.H."/>
            <person name="Hur H.G."/>
        </authorList>
    </citation>
    <scope>NUCLEOTIDE SEQUENCE [LARGE SCALE GENOMIC DNA]</scope>
    <source>
        <strain evidence="1 2">DSM 6575</strain>
    </source>
</reference>
<dbReference type="PATRIC" id="fig|1286631.3.peg.2638"/>
<protein>
    <submittedName>
        <fullName evidence="1">Uncharacterized protein</fullName>
    </submittedName>
</protein>
<name>A0A059KK53_9BURK</name>
<comment type="caution">
    <text evidence="1">The sequence shown here is derived from an EMBL/GenBank/DDBJ whole genome shotgun (WGS) entry which is preliminary data.</text>
</comment>
<evidence type="ECO:0000313" key="2">
    <source>
        <dbReference type="Proteomes" id="UP000026714"/>
    </source>
</evidence>
<dbReference type="Proteomes" id="UP000026714">
    <property type="component" value="Unassembled WGS sequence"/>
</dbReference>
<sequence>MIFVVEVPEAGLAQSRAWFAYGELDFLRKVCAGDALPEWAVFDMATPRELLDLVDRVPESPDARQACPAVCGLADAHGWDTPLYRADHLLGAGHFQAQKVSPLQAGLAALQARGGQWRVYGSEEVAMAAVDAADPLFDAPGGWRARRALREQLIATEALADDM</sequence>
<dbReference type="STRING" id="34103.SAMN05421778_12431"/>
<organism evidence="1 2">
    <name type="scientific">Sphaerotilus natans subsp. natans DSM 6575</name>
    <dbReference type="NCBI Taxonomy" id="1286631"/>
    <lineage>
        <taxon>Bacteria</taxon>
        <taxon>Pseudomonadati</taxon>
        <taxon>Pseudomonadota</taxon>
        <taxon>Betaproteobacteria</taxon>
        <taxon>Burkholderiales</taxon>
        <taxon>Sphaerotilaceae</taxon>
        <taxon>Sphaerotilus</taxon>
    </lineage>
</organism>
<proteinExistence type="predicted"/>